<organism evidence="2">
    <name type="scientific">Absidia glauca</name>
    <name type="common">Pin mould</name>
    <dbReference type="NCBI Taxonomy" id="4829"/>
    <lineage>
        <taxon>Eukaryota</taxon>
        <taxon>Fungi</taxon>
        <taxon>Fungi incertae sedis</taxon>
        <taxon>Mucoromycota</taxon>
        <taxon>Mucoromycotina</taxon>
        <taxon>Mucoromycetes</taxon>
        <taxon>Mucorales</taxon>
        <taxon>Cunninghamellaceae</taxon>
        <taxon>Absidia</taxon>
    </lineage>
</organism>
<name>A0A163J7R7_ABSGL</name>
<sequence length="179" mass="20299">MAASNVFLTSAITTTFLSVLLPVVPLHDPPSGKSIISPFARRTWYHLIHRTWPTSNLHNRISNSDSTAAPVEHTPYMDLDCLSKLGIWSCVWTHYFTQDLLNPNDIWHFLTKQRPTTPLPRHQLLPLFQVAGSTLQVSWRGHRASHFWDVSFVVSVVFGQVVEELSRIRLLCASASKVD</sequence>
<proteinExistence type="predicted"/>
<evidence type="ECO:0000313" key="3">
    <source>
        <dbReference type="Proteomes" id="UP000078561"/>
    </source>
</evidence>
<keyword evidence="1" id="KW-0732">Signal</keyword>
<dbReference type="AlphaFoldDB" id="A0A163J7R7"/>
<gene>
    <name evidence="2" type="primary">ABSGL_03171.1 scaffold 4267</name>
</gene>
<accession>A0A163J7R7</accession>
<dbReference type="InParanoid" id="A0A163J7R7"/>
<evidence type="ECO:0000313" key="2">
    <source>
        <dbReference type="EMBL" id="SAL97664.1"/>
    </source>
</evidence>
<protein>
    <submittedName>
        <fullName evidence="2">Uncharacterized protein</fullName>
    </submittedName>
</protein>
<feature type="signal peptide" evidence="1">
    <location>
        <begin position="1"/>
        <end position="22"/>
    </location>
</feature>
<dbReference type="Proteomes" id="UP000078561">
    <property type="component" value="Unassembled WGS sequence"/>
</dbReference>
<dbReference type="EMBL" id="LT551899">
    <property type="protein sequence ID" value="SAL97664.1"/>
    <property type="molecule type" value="Genomic_DNA"/>
</dbReference>
<reference evidence="2" key="1">
    <citation type="submission" date="2016-04" db="EMBL/GenBank/DDBJ databases">
        <authorList>
            <person name="Evans L.H."/>
            <person name="Alamgir A."/>
            <person name="Owens N."/>
            <person name="Weber N.D."/>
            <person name="Virtaneva K."/>
            <person name="Barbian K."/>
            <person name="Babar A."/>
            <person name="Rosenke K."/>
        </authorList>
    </citation>
    <scope>NUCLEOTIDE SEQUENCE [LARGE SCALE GENOMIC DNA]</scope>
    <source>
        <strain evidence="2">CBS 101.48</strain>
    </source>
</reference>
<evidence type="ECO:0000256" key="1">
    <source>
        <dbReference type="SAM" id="SignalP"/>
    </source>
</evidence>
<keyword evidence="3" id="KW-1185">Reference proteome</keyword>
<feature type="chain" id="PRO_5007843222" evidence="1">
    <location>
        <begin position="23"/>
        <end position="179"/>
    </location>
</feature>